<accession>A0AAX4HIR9</accession>
<dbReference type="InterPro" id="IPR014721">
    <property type="entry name" value="Ribsml_uS5_D2-typ_fold_subgr"/>
</dbReference>
<dbReference type="InterPro" id="IPR006204">
    <property type="entry name" value="GHMP_kinase_N_dom"/>
</dbReference>
<dbReference type="KEGG" id="psti:SOO65_10665"/>
<evidence type="ECO:0000256" key="7">
    <source>
        <dbReference type="ARBA" id="ARBA00022842"/>
    </source>
</evidence>
<dbReference type="GO" id="GO:0004496">
    <property type="term" value="F:mevalonate kinase activity"/>
    <property type="evidence" value="ECO:0007669"/>
    <property type="project" value="InterPro"/>
</dbReference>
<dbReference type="GO" id="GO:0005829">
    <property type="term" value="C:cytosol"/>
    <property type="evidence" value="ECO:0007669"/>
    <property type="project" value="TreeGrafter"/>
</dbReference>
<dbReference type="GO" id="GO:0019287">
    <property type="term" value="P:isopentenyl diphosphate biosynthetic process, mevalonate pathway"/>
    <property type="evidence" value="ECO:0007669"/>
    <property type="project" value="TreeGrafter"/>
</dbReference>
<name>A0AAX4HIR9_9BACT</name>
<dbReference type="SUPFAM" id="SSF54211">
    <property type="entry name" value="Ribosomal protein S5 domain 2-like"/>
    <property type="match status" value="1"/>
</dbReference>
<dbReference type="PANTHER" id="PTHR43290">
    <property type="entry name" value="MEVALONATE KINASE"/>
    <property type="match status" value="1"/>
</dbReference>
<feature type="domain" description="GHMP kinase N-terminal" evidence="10">
    <location>
        <begin position="73"/>
        <end position="128"/>
    </location>
</feature>
<organism evidence="11 12">
    <name type="scientific">Peredibacter starrii</name>
    <dbReference type="NCBI Taxonomy" id="28202"/>
    <lineage>
        <taxon>Bacteria</taxon>
        <taxon>Pseudomonadati</taxon>
        <taxon>Bdellovibrionota</taxon>
        <taxon>Bacteriovoracia</taxon>
        <taxon>Bacteriovoracales</taxon>
        <taxon>Bacteriovoracaceae</taxon>
        <taxon>Peredibacter</taxon>
    </lineage>
</organism>
<evidence type="ECO:0000256" key="5">
    <source>
        <dbReference type="ARBA" id="ARBA00022777"/>
    </source>
</evidence>
<keyword evidence="2" id="KW-0444">Lipid biosynthesis</keyword>
<evidence type="ECO:0000256" key="1">
    <source>
        <dbReference type="ARBA" id="ARBA00022490"/>
    </source>
</evidence>
<evidence type="ECO:0000313" key="12">
    <source>
        <dbReference type="Proteomes" id="UP001324634"/>
    </source>
</evidence>
<dbReference type="PANTHER" id="PTHR43290:SF2">
    <property type="entry name" value="MEVALONATE KINASE"/>
    <property type="match status" value="1"/>
</dbReference>
<dbReference type="Proteomes" id="UP001324634">
    <property type="component" value="Chromosome"/>
</dbReference>
<keyword evidence="3" id="KW-0808">Transferase</keyword>
<dbReference type="InterPro" id="IPR036554">
    <property type="entry name" value="GHMP_kinase_C_sf"/>
</dbReference>
<dbReference type="AlphaFoldDB" id="A0AAX4HIR9"/>
<keyword evidence="1" id="KW-0963">Cytoplasm</keyword>
<evidence type="ECO:0000256" key="3">
    <source>
        <dbReference type="ARBA" id="ARBA00022679"/>
    </source>
</evidence>
<dbReference type="InterPro" id="IPR006205">
    <property type="entry name" value="Mev_gal_kin"/>
</dbReference>
<dbReference type="InterPro" id="IPR020568">
    <property type="entry name" value="Ribosomal_Su5_D2-typ_SF"/>
</dbReference>
<protein>
    <submittedName>
        <fullName evidence="11">Mevalonate kinase</fullName>
    </submittedName>
</protein>
<keyword evidence="7" id="KW-0460">Magnesium</keyword>
<evidence type="ECO:0000259" key="10">
    <source>
        <dbReference type="Pfam" id="PF00288"/>
    </source>
</evidence>
<evidence type="ECO:0000256" key="4">
    <source>
        <dbReference type="ARBA" id="ARBA00022741"/>
    </source>
</evidence>
<dbReference type="Gene3D" id="3.30.70.890">
    <property type="entry name" value="GHMP kinase, C-terminal domain"/>
    <property type="match status" value="1"/>
</dbReference>
<sequence length="286" mass="32024">MLTPMYPAKVLLLGEYTILNGSKALALPYHELSGKWSTENNETEVRENSRKSLLNLAEKMNLPLLKKDLGEGLWFDSSIPQGFGLGSSGAVIAAVFDRYGKTQDDLEANKIALARLEDFFHGSSSGFDPLVSHIQKPLLIHNVHEVEVLEERPNLKGFFLVNTGKPRQTGPLVSIYQEKMKDPQFKQGCAEILAKDVNFAIDAVLKNDTTNLFHHIWHISKFQWEFFPEMIPTSVRGLWAQGLETGDFALKLCGAGGGGFLLGYSNKLDLHEMRQILNTHELRDLT</sequence>
<dbReference type="PRINTS" id="PR00959">
    <property type="entry name" value="MEVGALKINASE"/>
</dbReference>
<dbReference type="RefSeq" id="WP_321389329.1">
    <property type="nucleotide sequence ID" value="NZ_CP139487.1"/>
</dbReference>
<keyword evidence="4" id="KW-0547">Nucleotide-binding</keyword>
<gene>
    <name evidence="11" type="ORF">SOO65_10665</name>
</gene>
<dbReference type="GO" id="GO:0005524">
    <property type="term" value="F:ATP binding"/>
    <property type="evidence" value="ECO:0007669"/>
    <property type="project" value="UniProtKB-KW"/>
</dbReference>
<evidence type="ECO:0000256" key="9">
    <source>
        <dbReference type="ARBA" id="ARBA00029438"/>
    </source>
</evidence>
<evidence type="ECO:0000256" key="8">
    <source>
        <dbReference type="ARBA" id="ARBA00023098"/>
    </source>
</evidence>
<keyword evidence="6" id="KW-0067">ATP-binding</keyword>
<proteinExistence type="predicted"/>
<dbReference type="EMBL" id="CP139487">
    <property type="protein sequence ID" value="WPU63146.1"/>
    <property type="molecule type" value="Genomic_DNA"/>
</dbReference>
<evidence type="ECO:0000313" key="11">
    <source>
        <dbReference type="EMBL" id="WPU63146.1"/>
    </source>
</evidence>
<evidence type="ECO:0000256" key="6">
    <source>
        <dbReference type="ARBA" id="ARBA00022840"/>
    </source>
</evidence>
<keyword evidence="5 11" id="KW-0418">Kinase</keyword>
<dbReference type="SUPFAM" id="SSF55060">
    <property type="entry name" value="GHMP Kinase, C-terminal domain"/>
    <property type="match status" value="1"/>
</dbReference>
<comment type="pathway">
    <text evidence="9">Isoprenoid biosynthesis; isopentenyl diphosphate biosynthesis via mevalonate pathway; isopentenyl diphosphate from (R)-mevalonate: step 1/3.</text>
</comment>
<keyword evidence="12" id="KW-1185">Reference proteome</keyword>
<dbReference type="Pfam" id="PF00288">
    <property type="entry name" value="GHMP_kinases_N"/>
    <property type="match status" value="1"/>
</dbReference>
<reference evidence="11 12" key="1">
    <citation type="submission" date="2023-11" db="EMBL/GenBank/DDBJ databases">
        <title>Peredibacter starrii A3.12.</title>
        <authorList>
            <person name="Mitchell R.J."/>
        </authorList>
    </citation>
    <scope>NUCLEOTIDE SEQUENCE [LARGE SCALE GENOMIC DNA]</scope>
    <source>
        <strain evidence="11 12">A3.12</strain>
    </source>
</reference>
<keyword evidence="8" id="KW-0443">Lipid metabolism</keyword>
<evidence type="ECO:0000256" key="2">
    <source>
        <dbReference type="ARBA" id="ARBA00022516"/>
    </source>
</evidence>
<dbReference type="Gene3D" id="3.30.230.10">
    <property type="match status" value="1"/>
</dbReference>